<dbReference type="Proteomes" id="UP000809273">
    <property type="component" value="Unassembled WGS sequence"/>
</dbReference>
<comment type="caution">
    <text evidence="3">The sequence shown here is derived from an EMBL/GenBank/DDBJ whole genome shotgun (WGS) entry which is preliminary data.</text>
</comment>
<dbReference type="AlphaFoldDB" id="A0A9D8PPX8"/>
<evidence type="ECO:0000256" key="1">
    <source>
        <dbReference type="SAM" id="MobiDB-lite"/>
    </source>
</evidence>
<reference evidence="3" key="2">
    <citation type="submission" date="2021-01" db="EMBL/GenBank/DDBJ databases">
        <authorList>
            <person name="Hahn C.R."/>
            <person name="Youssef N.H."/>
            <person name="Elshahed M."/>
        </authorList>
    </citation>
    <scope>NUCLEOTIDE SEQUENCE</scope>
    <source>
        <strain evidence="3">Zod_Metabat.24</strain>
    </source>
</reference>
<keyword evidence="2" id="KW-0812">Transmembrane</keyword>
<evidence type="ECO:0000256" key="2">
    <source>
        <dbReference type="SAM" id="Phobius"/>
    </source>
</evidence>
<feature type="compositionally biased region" description="Basic and acidic residues" evidence="1">
    <location>
        <begin position="110"/>
        <end position="119"/>
    </location>
</feature>
<keyword evidence="2" id="KW-1133">Transmembrane helix</keyword>
<reference evidence="3" key="1">
    <citation type="journal article" date="2021" name="Environ. Microbiol.">
        <title>Genomic characterization of three novel Desulfobacterota classes expand the metabolic and phylogenetic diversity of the phylum.</title>
        <authorList>
            <person name="Murphy C.L."/>
            <person name="Biggerstaff J."/>
            <person name="Eichhorn A."/>
            <person name="Ewing E."/>
            <person name="Shahan R."/>
            <person name="Soriano D."/>
            <person name="Stewart S."/>
            <person name="VanMol K."/>
            <person name="Walker R."/>
            <person name="Walters P."/>
            <person name="Elshahed M.S."/>
            <person name="Youssef N.H."/>
        </authorList>
    </citation>
    <scope>NUCLEOTIDE SEQUENCE</scope>
    <source>
        <strain evidence="3">Zod_Metabat.24</strain>
    </source>
</reference>
<sequence length="119" mass="13634">MGIETLATGRIIRVEKDKSARRESIVRLFGVYILCALLFAVSLFLFLLTRVAVVTINYEMIDLSEKRDILLKENRELKIQYETVITPKNLERMGGELGLNYPGQSQLMPVREDGEDTKK</sequence>
<evidence type="ECO:0000313" key="4">
    <source>
        <dbReference type="Proteomes" id="UP000809273"/>
    </source>
</evidence>
<dbReference type="EMBL" id="JAFGIX010000055">
    <property type="protein sequence ID" value="MBN1573798.1"/>
    <property type="molecule type" value="Genomic_DNA"/>
</dbReference>
<name>A0A9D8PPX8_9DELT</name>
<evidence type="ECO:0000313" key="3">
    <source>
        <dbReference type="EMBL" id="MBN1573798.1"/>
    </source>
</evidence>
<proteinExistence type="predicted"/>
<organism evidence="3 4">
    <name type="scientific">Candidatus Zymogenus saltonus</name>
    <dbReference type="NCBI Taxonomy" id="2844893"/>
    <lineage>
        <taxon>Bacteria</taxon>
        <taxon>Deltaproteobacteria</taxon>
        <taxon>Candidatus Zymogenia</taxon>
        <taxon>Candidatus Zymogeniales</taxon>
        <taxon>Candidatus Zymogenaceae</taxon>
        <taxon>Candidatus Zymogenus</taxon>
    </lineage>
</organism>
<keyword evidence="2" id="KW-0472">Membrane</keyword>
<feature type="transmembrane region" description="Helical" evidence="2">
    <location>
        <begin position="25"/>
        <end position="48"/>
    </location>
</feature>
<feature type="region of interest" description="Disordered" evidence="1">
    <location>
        <begin position="100"/>
        <end position="119"/>
    </location>
</feature>
<accession>A0A9D8PPX8</accession>
<protein>
    <recommendedName>
        <fullName evidence="5">Cell division protein FtsL</fullName>
    </recommendedName>
</protein>
<gene>
    <name evidence="3" type="ORF">JW984_11435</name>
</gene>
<evidence type="ECO:0008006" key="5">
    <source>
        <dbReference type="Google" id="ProtNLM"/>
    </source>
</evidence>